<dbReference type="AlphaFoldDB" id="A0A316VQL5"/>
<evidence type="ECO:0000313" key="2">
    <source>
        <dbReference type="EMBL" id="PWN38451.1"/>
    </source>
</evidence>
<accession>A0A316VQL5</accession>
<evidence type="ECO:0000256" key="1">
    <source>
        <dbReference type="SAM" id="SignalP"/>
    </source>
</evidence>
<feature type="signal peptide" evidence="1">
    <location>
        <begin position="1"/>
        <end position="22"/>
    </location>
</feature>
<keyword evidence="1" id="KW-0732">Signal</keyword>
<dbReference type="InterPro" id="IPR050727">
    <property type="entry name" value="GH43_arabinanases"/>
</dbReference>
<feature type="chain" id="PRO_5016423731" description="Arabinanase/levansucrase/invertase" evidence="1">
    <location>
        <begin position="23"/>
        <end position="382"/>
    </location>
</feature>
<dbReference type="PANTHER" id="PTHR43301:SF3">
    <property type="entry name" value="ARABINAN ENDO-1,5-ALPHA-L-ARABINOSIDASE A-RELATED"/>
    <property type="match status" value="1"/>
</dbReference>
<sequence length="382" mass="41835">MTSFKLFSAVLTIASYLASSSAFPTTLQPRSDYGLGQCILNTIPVSSLPKAIESVSQNVFASSNGGNGGGKPYAGYFFIFFKDDTEQVNAGLSIGNNALNYTLYNGGEKPILTSNVGSKHTRDPYLVRAPDHSKNWIIATDNSLRAKDIDAVRNASRKITIYESQGASLTKWNPARLSPDLAGSWSGGVSAPEAYWLEDKKTFMVIFGSNSFNASDVDHKGEPGKSEIYYTLTTDFQTFTEAKPYYVIPDGGLTDMTIASLGKQGSYVRFFRDDTNGALKVRGQITSDGVFGTWKDIGNSTSYVSDNNDANGGPLIFKDNLDHDLWHIWIDYFTGGYKPFETEDITKSSYKVSDAPSFPKDLKQGAVIPVTCAEYNELIHAW</sequence>
<name>A0A316VQL5_9BASI</name>
<dbReference type="SUPFAM" id="SSF75005">
    <property type="entry name" value="Arabinanase/levansucrase/invertase"/>
    <property type="match status" value="2"/>
</dbReference>
<dbReference type="InterPro" id="IPR023296">
    <property type="entry name" value="Glyco_hydro_beta-prop_sf"/>
</dbReference>
<dbReference type="PANTHER" id="PTHR43301">
    <property type="entry name" value="ARABINAN ENDO-1,5-ALPHA-L-ARABINOSIDASE"/>
    <property type="match status" value="1"/>
</dbReference>
<gene>
    <name evidence="2" type="ORF">FA14DRAFT_27101</name>
</gene>
<dbReference type="STRING" id="1280837.A0A316VQL5"/>
<keyword evidence="3" id="KW-1185">Reference proteome</keyword>
<organism evidence="2 3">
    <name type="scientific">Meira miltonrushii</name>
    <dbReference type="NCBI Taxonomy" id="1280837"/>
    <lineage>
        <taxon>Eukaryota</taxon>
        <taxon>Fungi</taxon>
        <taxon>Dikarya</taxon>
        <taxon>Basidiomycota</taxon>
        <taxon>Ustilaginomycotina</taxon>
        <taxon>Exobasidiomycetes</taxon>
        <taxon>Exobasidiales</taxon>
        <taxon>Brachybasidiaceae</taxon>
        <taxon>Meira</taxon>
    </lineage>
</organism>
<dbReference type="EMBL" id="KZ819602">
    <property type="protein sequence ID" value="PWN38451.1"/>
    <property type="molecule type" value="Genomic_DNA"/>
</dbReference>
<dbReference type="OrthoDB" id="19657at2759"/>
<dbReference type="CDD" id="cd08983">
    <property type="entry name" value="GH43_Bt3655-like"/>
    <property type="match status" value="1"/>
</dbReference>
<reference evidence="2 3" key="1">
    <citation type="journal article" date="2018" name="Mol. Biol. Evol.">
        <title>Broad Genomic Sampling Reveals a Smut Pathogenic Ancestry of the Fungal Clade Ustilaginomycotina.</title>
        <authorList>
            <person name="Kijpornyongpan T."/>
            <person name="Mondo S.J."/>
            <person name="Barry K."/>
            <person name="Sandor L."/>
            <person name="Lee J."/>
            <person name="Lipzen A."/>
            <person name="Pangilinan J."/>
            <person name="LaButti K."/>
            <person name="Hainaut M."/>
            <person name="Henrissat B."/>
            <person name="Grigoriev I.V."/>
            <person name="Spatafora J.W."/>
            <person name="Aime M.C."/>
        </authorList>
    </citation>
    <scope>NUCLEOTIDE SEQUENCE [LARGE SCALE GENOMIC DNA]</scope>
    <source>
        <strain evidence="2 3">MCA 3882</strain>
    </source>
</reference>
<dbReference type="InParanoid" id="A0A316VQL5"/>
<evidence type="ECO:0008006" key="4">
    <source>
        <dbReference type="Google" id="ProtNLM"/>
    </source>
</evidence>
<dbReference type="GeneID" id="37023881"/>
<dbReference type="Proteomes" id="UP000245771">
    <property type="component" value="Unassembled WGS sequence"/>
</dbReference>
<evidence type="ECO:0000313" key="3">
    <source>
        <dbReference type="Proteomes" id="UP000245771"/>
    </source>
</evidence>
<dbReference type="RefSeq" id="XP_025358753.1">
    <property type="nucleotide sequence ID" value="XM_025502100.1"/>
</dbReference>
<protein>
    <recommendedName>
        <fullName evidence="4">Arabinanase/levansucrase/invertase</fullName>
    </recommendedName>
</protein>
<proteinExistence type="predicted"/>